<feature type="non-terminal residue" evidence="2">
    <location>
        <position position="1"/>
    </location>
</feature>
<dbReference type="SUPFAM" id="SSF54631">
    <property type="entry name" value="CBS-domain pair"/>
    <property type="match status" value="1"/>
</dbReference>
<comment type="caution">
    <text evidence="2">The sequence shown here is derived from an EMBL/GenBank/DDBJ whole genome shotgun (WGS) entry which is preliminary data.</text>
</comment>
<gene>
    <name evidence="2" type="ORF">BOX15_Mlig005240g2</name>
</gene>
<reference evidence="2 3" key="1">
    <citation type="submission" date="2017-06" db="EMBL/GenBank/DDBJ databases">
        <title>A platform for efficient transgenesis in Macrostomum lignano, a flatworm model organism for stem cell research.</title>
        <authorList>
            <person name="Berezikov E."/>
        </authorList>
    </citation>
    <scope>NUCLEOTIDE SEQUENCE [LARGE SCALE GENOMIC DNA]</scope>
    <source>
        <strain evidence="2">DV1</strain>
        <tissue evidence="2">Whole organism</tissue>
    </source>
</reference>
<keyword evidence="1" id="KW-0129">CBS domain</keyword>
<dbReference type="CDD" id="cd04601">
    <property type="entry name" value="CBS_pair_IMPDH"/>
    <property type="match status" value="1"/>
</dbReference>
<dbReference type="GO" id="GO:0003938">
    <property type="term" value="F:IMP dehydrogenase activity"/>
    <property type="evidence" value="ECO:0007669"/>
    <property type="project" value="InterPro"/>
</dbReference>
<proteinExistence type="predicted"/>
<dbReference type="InterPro" id="IPR046342">
    <property type="entry name" value="CBS_dom_sf"/>
</dbReference>
<evidence type="ECO:0000256" key="1">
    <source>
        <dbReference type="ARBA" id="ARBA00023122"/>
    </source>
</evidence>
<dbReference type="Gene3D" id="3.20.20.70">
    <property type="entry name" value="Aldolase class I"/>
    <property type="match status" value="1"/>
</dbReference>
<keyword evidence="3" id="KW-1185">Reference proteome</keyword>
<accession>A0A267DV26</accession>
<evidence type="ECO:0008006" key="4">
    <source>
        <dbReference type="Google" id="ProtNLM"/>
    </source>
</evidence>
<dbReference type="InterPro" id="IPR005990">
    <property type="entry name" value="IMP_DH"/>
</dbReference>
<dbReference type="PANTHER" id="PTHR11911">
    <property type="entry name" value="INOSINE-5-MONOPHOSPHATE DEHYDROGENASE RELATED"/>
    <property type="match status" value="1"/>
</dbReference>
<dbReference type="STRING" id="282301.A0A267DV26"/>
<dbReference type="GO" id="GO:0005737">
    <property type="term" value="C:cytoplasm"/>
    <property type="evidence" value="ECO:0007669"/>
    <property type="project" value="TreeGrafter"/>
</dbReference>
<dbReference type="InterPro" id="IPR013785">
    <property type="entry name" value="Aldolase_TIM"/>
</dbReference>
<dbReference type="GO" id="GO:0006183">
    <property type="term" value="P:GTP biosynthetic process"/>
    <property type="evidence" value="ECO:0007669"/>
    <property type="project" value="TreeGrafter"/>
</dbReference>
<sequence>KLMKSKSEKYEQGFIVDPYVMSPTNIVADVLRIKSDQGFSGIPITDSGKMGGKLVGPGNLSRYRLSWRVQYSTPIREVMTPLSELITAPAGVTLSQAHDVLQKSKKANYQS</sequence>
<dbReference type="EMBL" id="NIVC01003224">
    <property type="protein sequence ID" value="PAA52514.1"/>
    <property type="molecule type" value="Genomic_DNA"/>
</dbReference>
<name>A0A267DV26_9PLAT</name>
<evidence type="ECO:0000313" key="3">
    <source>
        <dbReference type="Proteomes" id="UP000215902"/>
    </source>
</evidence>
<protein>
    <recommendedName>
        <fullName evidence="4">CBS domain-containing protein</fullName>
    </recommendedName>
</protein>
<organism evidence="2 3">
    <name type="scientific">Macrostomum lignano</name>
    <dbReference type="NCBI Taxonomy" id="282301"/>
    <lineage>
        <taxon>Eukaryota</taxon>
        <taxon>Metazoa</taxon>
        <taxon>Spiralia</taxon>
        <taxon>Lophotrochozoa</taxon>
        <taxon>Platyhelminthes</taxon>
        <taxon>Rhabditophora</taxon>
        <taxon>Macrostomorpha</taxon>
        <taxon>Macrostomida</taxon>
        <taxon>Macrostomidae</taxon>
        <taxon>Macrostomum</taxon>
    </lineage>
</organism>
<dbReference type="AlphaFoldDB" id="A0A267DV26"/>
<dbReference type="Proteomes" id="UP000215902">
    <property type="component" value="Unassembled WGS sequence"/>
</dbReference>
<dbReference type="OrthoDB" id="416622at2759"/>
<evidence type="ECO:0000313" key="2">
    <source>
        <dbReference type="EMBL" id="PAA52514.1"/>
    </source>
</evidence>
<dbReference type="PANTHER" id="PTHR11911:SF111">
    <property type="entry name" value="INOSINE-5'-MONOPHOSPHATE DEHYDROGENASE"/>
    <property type="match status" value="1"/>
</dbReference>